<evidence type="ECO:0000313" key="1">
    <source>
        <dbReference type="EMBL" id="PXV84112.1"/>
    </source>
</evidence>
<accession>A0A318EQH1</accession>
<dbReference type="InterPro" id="IPR022385">
    <property type="entry name" value="Rhs_assc_core"/>
</dbReference>
<dbReference type="PANTHER" id="PTHR32305:SF15">
    <property type="entry name" value="PROTEIN RHSA-RELATED"/>
    <property type="match status" value="1"/>
</dbReference>
<protein>
    <submittedName>
        <fullName evidence="1">RHS repeat-associated protein</fullName>
    </submittedName>
</protein>
<gene>
    <name evidence="1" type="ORF">C8E03_1341</name>
</gene>
<dbReference type="PANTHER" id="PTHR32305">
    <property type="match status" value="1"/>
</dbReference>
<reference evidence="1 2" key="1">
    <citation type="submission" date="2018-05" db="EMBL/GenBank/DDBJ databases">
        <title>Genomic Encyclopedia of Type Strains, Phase IV (KMG-IV): sequencing the most valuable type-strain genomes for metagenomic binning, comparative biology and taxonomic classification.</title>
        <authorList>
            <person name="Goeker M."/>
        </authorList>
    </citation>
    <scope>NUCLEOTIDE SEQUENCE [LARGE SCALE GENOMIC DNA]</scope>
    <source>
        <strain evidence="1 2">DSM 28816</strain>
    </source>
</reference>
<feature type="non-terminal residue" evidence="1">
    <location>
        <position position="207"/>
    </location>
</feature>
<evidence type="ECO:0000313" key="2">
    <source>
        <dbReference type="Proteomes" id="UP000247523"/>
    </source>
</evidence>
<dbReference type="AlphaFoldDB" id="A0A318EQH1"/>
<dbReference type="InterPro" id="IPR050708">
    <property type="entry name" value="T6SS_VgrG/RHS"/>
</dbReference>
<dbReference type="RefSeq" id="WP_146212353.1">
    <property type="nucleotide sequence ID" value="NZ_QICS01000034.1"/>
</dbReference>
<dbReference type="Gene3D" id="2.180.10.10">
    <property type="entry name" value="RHS repeat-associated core"/>
    <property type="match status" value="1"/>
</dbReference>
<name>A0A318EQH1_9FIRM</name>
<dbReference type="NCBIfam" id="TIGR03696">
    <property type="entry name" value="Rhs_assc_core"/>
    <property type="match status" value="1"/>
</dbReference>
<dbReference type="EMBL" id="QICS01000034">
    <property type="protein sequence ID" value="PXV84112.1"/>
    <property type="molecule type" value="Genomic_DNA"/>
</dbReference>
<dbReference type="Proteomes" id="UP000247523">
    <property type="component" value="Unassembled WGS sequence"/>
</dbReference>
<sequence>MQQKQYIVSEYFDIHQYHAYGVAQVSGETDSPYGYNAEAVDTNTGLQYLRARYYNSSIGGFLTQDTDTGSLEDPLTQNLYTYTGNNPVNYVDPSGHSYHEYASYGSNSSSRSDLSPNTMKATAGIGDIVSMPGEIHIKSEPTKTVKTTAGISDYLHFPGEVQVESEVSVDPVTQSLENRYGEVTTKTDSYAYAGGLFVTAFGEAERI</sequence>
<organism evidence="1 2">
    <name type="scientific">Lachnotalea glycerini</name>
    <dbReference type="NCBI Taxonomy" id="1763509"/>
    <lineage>
        <taxon>Bacteria</taxon>
        <taxon>Bacillati</taxon>
        <taxon>Bacillota</taxon>
        <taxon>Clostridia</taxon>
        <taxon>Lachnospirales</taxon>
        <taxon>Lachnospiraceae</taxon>
        <taxon>Lachnotalea</taxon>
    </lineage>
</organism>
<comment type="caution">
    <text evidence="1">The sequence shown here is derived from an EMBL/GenBank/DDBJ whole genome shotgun (WGS) entry which is preliminary data.</text>
</comment>
<proteinExistence type="predicted"/>